<evidence type="ECO:0000313" key="1">
    <source>
        <dbReference type="EMBL" id="CAA2409846.1"/>
    </source>
</evidence>
<evidence type="ECO:0000313" key="2">
    <source>
        <dbReference type="Proteomes" id="UP000464334"/>
    </source>
</evidence>
<dbReference type="Proteomes" id="UP000464334">
    <property type="component" value="Chromosome"/>
</dbReference>
<accession>A0A679KGL6</accession>
<name>A0A679KGL6_9CAUD</name>
<dbReference type="KEGG" id="vg:79707335"/>
<keyword evidence="2" id="KW-1185">Reference proteome</keyword>
<dbReference type="GeneID" id="79707335"/>
<protein>
    <submittedName>
        <fullName evidence="1">Uncharacterized protein</fullName>
    </submittedName>
</protein>
<dbReference type="RefSeq" id="YP_010742795.1">
    <property type="nucleotide sequence ID" value="NC_073092.1"/>
</dbReference>
<reference evidence="1 2" key="1">
    <citation type="submission" date="2019-12" db="EMBL/GenBank/DDBJ databases">
        <authorList>
            <person name="Ansaldi M."/>
            <person name="Clavijo F."/>
        </authorList>
    </citation>
    <scope>NUCLEOTIDE SEQUENCE [LARGE SCALE GENOMIC DNA]</scope>
</reference>
<proteinExistence type="predicted"/>
<dbReference type="EMBL" id="LR743530">
    <property type="protein sequence ID" value="CAA2409846.1"/>
    <property type="molecule type" value="Genomic_DNA"/>
</dbReference>
<sequence>MNKKELLEMLDNAIPDEPGFVNIEVEFYADAADRKTSLEYLAELNEGHFGGNVRIETEHVPSNGTLRFRFGVP</sequence>
<organism evidence="1 2">
    <name type="scientific">Xanthomonas phage Suba</name>
    <dbReference type="NCBI Taxonomy" id="2674975"/>
    <lineage>
        <taxon>Viruses</taxon>
        <taxon>Duplodnaviria</taxon>
        <taxon>Heunggongvirae</taxon>
        <taxon>Uroviricota</taxon>
        <taxon>Caudoviricetes</taxon>
        <taxon>Stanbaylleyvirinae</taxon>
        <taxon>Subavirus</taxon>
        <taxon>Subavirus suba</taxon>
    </lineage>
</organism>